<dbReference type="AlphaFoldDB" id="I4BAT4"/>
<dbReference type="KEGG" id="tpx:Turpa_3757"/>
<feature type="chain" id="PRO_5003686100" evidence="1">
    <location>
        <begin position="22"/>
        <end position="272"/>
    </location>
</feature>
<sequence>MTARRVALAFVFLIGFAAVRAETRLPPAVMNRVANVAAKSYAWMMQNQVERHYKADVVYIYDILMRKFNLPEPMAVTRFRRDVHDGRFWKSSFSPILHILVPEVHYPPNREQISQGPIDRIVNRAIWCDLIEPDADMHMQMFNLAAKGGYELTHMYLALLILREKACPFYQLHAAELAAFERRWIATMERLIDSERNISDLHVEAAAFMAYARPKKVTSSLFLHRFLTEAENHLDNPYVSKMTGHTAVLILWYALEVANPNAPQVPLAPRRK</sequence>
<evidence type="ECO:0000256" key="1">
    <source>
        <dbReference type="SAM" id="SignalP"/>
    </source>
</evidence>
<evidence type="ECO:0000313" key="3">
    <source>
        <dbReference type="Proteomes" id="UP000006048"/>
    </source>
</evidence>
<organism evidence="2 3">
    <name type="scientific">Turneriella parva (strain ATCC BAA-1111 / DSM 21527 / NCTC 11395 / H)</name>
    <name type="common">Leptospira parva</name>
    <dbReference type="NCBI Taxonomy" id="869212"/>
    <lineage>
        <taxon>Bacteria</taxon>
        <taxon>Pseudomonadati</taxon>
        <taxon>Spirochaetota</taxon>
        <taxon>Spirochaetia</taxon>
        <taxon>Leptospirales</taxon>
        <taxon>Leptospiraceae</taxon>
        <taxon>Turneriella</taxon>
    </lineage>
</organism>
<keyword evidence="1" id="KW-0732">Signal</keyword>
<dbReference type="HOGENOM" id="CLU_1022864_0_0_12"/>
<accession>I4BAT4</accession>
<dbReference type="Proteomes" id="UP000006048">
    <property type="component" value="Chromosome"/>
</dbReference>
<proteinExistence type="predicted"/>
<dbReference type="RefSeq" id="WP_014804868.1">
    <property type="nucleotide sequence ID" value="NC_018020.1"/>
</dbReference>
<feature type="signal peptide" evidence="1">
    <location>
        <begin position="1"/>
        <end position="21"/>
    </location>
</feature>
<name>I4BAT4_TURPD</name>
<keyword evidence="3" id="KW-1185">Reference proteome</keyword>
<dbReference type="EMBL" id="CP002959">
    <property type="protein sequence ID" value="AFM14391.1"/>
    <property type="molecule type" value="Genomic_DNA"/>
</dbReference>
<protein>
    <submittedName>
        <fullName evidence="2">Uncharacterized protein</fullName>
    </submittedName>
</protein>
<reference evidence="2 3" key="1">
    <citation type="submission" date="2012-06" db="EMBL/GenBank/DDBJ databases">
        <title>The complete chromosome of genome of Turneriella parva DSM 21527.</title>
        <authorList>
            <consortium name="US DOE Joint Genome Institute (JGI-PGF)"/>
            <person name="Lucas S."/>
            <person name="Han J."/>
            <person name="Lapidus A."/>
            <person name="Bruce D."/>
            <person name="Goodwin L."/>
            <person name="Pitluck S."/>
            <person name="Peters L."/>
            <person name="Kyrpides N."/>
            <person name="Mavromatis K."/>
            <person name="Ivanova N."/>
            <person name="Mikhailova N."/>
            <person name="Chertkov O."/>
            <person name="Detter J.C."/>
            <person name="Tapia R."/>
            <person name="Han C."/>
            <person name="Land M."/>
            <person name="Hauser L."/>
            <person name="Markowitz V."/>
            <person name="Cheng J.-F."/>
            <person name="Hugenholtz P."/>
            <person name="Woyke T."/>
            <person name="Wu D."/>
            <person name="Gronow S."/>
            <person name="Wellnitz S."/>
            <person name="Brambilla E."/>
            <person name="Klenk H.-P."/>
            <person name="Eisen J.A."/>
        </authorList>
    </citation>
    <scope>NUCLEOTIDE SEQUENCE [LARGE SCALE GENOMIC DNA]</scope>
    <source>
        <strain evidence="3">ATCC BAA-1111 / DSM 21527 / NCTC 11395 / H</strain>
    </source>
</reference>
<evidence type="ECO:0000313" key="2">
    <source>
        <dbReference type="EMBL" id="AFM14391.1"/>
    </source>
</evidence>
<gene>
    <name evidence="2" type="ordered locus">Turpa_3757</name>
</gene>
<dbReference type="STRING" id="869212.Turpa_3757"/>